<accession>A0AAE1E660</accession>
<dbReference type="AlphaFoldDB" id="A0AAE1E660"/>
<evidence type="ECO:0000313" key="2">
    <source>
        <dbReference type="EMBL" id="KAK3795691.1"/>
    </source>
</evidence>
<keyword evidence="3" id="KW-1185">Reference proteome</keyword>
<sequence>MVSRGGGEIGYRGKYRGGGGVVEEEIGYRGNGARGWRGDGDWLQREWKARMGEGRERLVREVDVSCGGGGEERLVTEGCIERGEDRRLVREGGKGEREDGGVAVEDGDWLER</sequence>
<name>A0AAE1E660_9GAST</name>
<dbReference type="EMBL" id="JAWDGP010001017">
    <property type="protein sequence ID" value="KAK3795691.1"/>
    <property type="molecule type" value="Genomic_DNA"/>
</dbReference>
<comment type="caution">
    <text evidence="2">The sequence shown here is derived from an EMBL/GenBank/DDBJ whole genome shotgun (WGS) entry which is preliminary data.</text>
</comment>
<evidence type="ECO:0000313" key="3">
    <source>
        <dbReference type="Proteomes" id="UP001283361"/>
    </source>
</evidence>
<reference evidence="2" key="1">
    <citation type="journal article" date="2023" name="G3 (Bethesda)">
        <title>A reference genome for the long-term kleptoplast-retaining sea slug Elysia crispata morphotype clarki.</title>
        <authorList>
            <person name="Eastman K.E."/>
            <person name="Pendleton A.L."/>
            <person name="Shaikh M.A."/>
            <person name="Suttiyut T."/>
            <person name="Ogas R."/>
            <person name="Tomko P."/>
            <person name="Gavelis G."/>
            <person name="Widhalm J.R."/>
            <person name="Wisecaver J.H."/>
        </authorList>
    </citation>
    <scope>NUCLEOTIDE SEQUENCE</scope>
    <source>
        <strain evidence="2">ECLA1</strain>
    </source>
</reference>
<evidence type="ECO:0000256" key="1">
    <source>
        <dbReference type="SAM" id="MobiDB-lite"/>
    </source>
</evidence>
<protein>
    <submittedName>
        <fullName evidence="2">Uncharacterized protein</fullName>
    </submittedName>
</protein>
<gene>
    <name evidence="2" type="ORF">RRG08_004445</name>
</gene>
<feature type="region of interest" description="Disordered" evidence="1">
    <location>
        <begin position="90"/>
        <end position="112"/>
    </location>
</feature>
<organism evidence="2 3">
    <name type="scientific">Elysia crispata</name>
    <name type="common">lettuce slug</name>
    <dbReference type="NCBI Taxonomy" id="231223"/>
    <lineage>
        <taxon>Eukaryota</taxon>
        <taxon>Metazoa</taxon>
        <taxon>Spiralia</taxon>
        <taxon>Lophotrochozoa</taxon>
        <taxon>Mollusca</taxon>
        <taxon>Gastropoda</taxon>
        <taxon>Heterobranchia</taxon>
        <taxon>Euthyneura</taxon>
        <taxon>Panpulmonata</taxon>
        <taxon>Sacoglossa</taxon>
        <taxon>Placobranchoidea</taxon>
        <taxon>Plakobranchidae</taxon>
        <taxon>Elysia</taxon>
    </lineage>
</organism>
<proteinExistence type="predicted"/>
<feature type="compositionally biased region" description="Basic and acidic residues" evidence="1">
    <location>
        <begin position="90"/>
        <end position="100"/>
    </location>
</feature>
<dbReference type="Proteomes" id="UP001283361">
    <property type="component" value="Unassembled WGS sequence"/>
</dbReference>